<keyword evidence="1" id="KW-0472">Membrane</keyword>
<keyword evidence="1" id="KW-0812">Transmembrane</keyword>
<dbReference type="Proteomes" id="UP000481360">
    <property type="component" value="Unassembled WGS sequence"/>
</dbReference>
<dbReference type="InterPro" id="IPR021401">
    <property type="entry name" value="DUF3040"/>
</dbReference>
<feature type="transmembrane region" description="Helical" evidence="1">
    <location>
        <begin position="40"/>
        <end position="57"/>
    </location>
</feature>
<dbReference type="AlphaFoldDB" id="A0A7C9RW22"/>
<proteinExistence type="predicted"/>
<evidence type="ECO:0000256" key="1">
    <source>
        <dbReference type="SAM" id="Phobius"/>
    </source>
</evidence>
<dbReference type="EMBL" id="JAAMPJ010000012">
    <property type="protein sequence ID" value="NGY64264.1"/>
    <property type="molecule type" value="Genomic_DNA"/>
</dbReference>
<evidence type="ECO:0000313" key="3">
    <source>
        <dbReference type="Proteomes" id="UP000481360"/>
    </source>
</evidence>
<gene>
    <name evidence="2" type="ORF">G7043_35660</name>
</gene>
<accession>A0A7C9RW22</accession>
<dbReference type="RefSeq" id="WP_166053075.1">
    <property type="nucleotide sequence ID" value="NZ_JAAMPJ010000012.1"/>
</dbReference>
<dbReference type="Pfam" id="PF11239">
    <property type="entry name" value="DUF3040"/>
    <property type="match status" value="1"/>
</dbReference>
<protein>
    <submittedName>
        <fullName evidence="2">DUF3040 domain-containing protein</fullName>
    </submittedName>
</protein>
<keyword evidence="3" id="KW-1185">Reference proteome</keyword>
<organism evidence="2 3">
    <name type="scientific">Lentzea alba</name>
    <dbReference type="NCBI Taxonomy" id="2714351"/>
    <lineage>
        <taxon>Bacteria</taxon>
        <taxon>Bacillati</taxon>
        <taxon>Actinomycetota</taxon>
        <taxon>Actinomycetes</taxon>
        <taxon>Pseudonocardiales</taxon>
        <taxon>Pseudonocardiaceae</taxon>
        <taxon>Lentzea</taxon>
    </lineage>
</organism>
<sequence length="93" mass="10370">MLSDRERETLCEIERNLSDDDPKLAKTLEWPSERAHHRHVHAALIVLAVVLGVVALVLGHTTGALGCALVAGWTWGALQRRNRPEVRRSQVTD</sequence>
<keyword evidence="1" id="KW-1133">Transmembrane helix</keyword>
<evidence type="ECO:0000313" key="2">
    <source>
        <dbReference type="EMBL" id="NGY64264.1"/>
    </source>
</evidence>
<name>A0A7C9RW22_9PSEU</name>
<comment type="caution">
    <text evidence="2">The sequence shown here is derived from an EMBL/GenBank/DDBJ whole genome shotgun (WGS) entry which is preliminary data.</text>
</comment>
<reference evidence="2 3" key="1">
    <citation type="submission" date="2020-03" db="EMBL/GenBank/DDBJ databases">
        <title>Isolation and identification of active actinomycetes.</title>
        <authorList>
            <person name="Sun X."/>
        </authorList>
    </citation>
    <scope>NUCLEOTIDE SEQUENCE [LARGE SCALE GENOMIC DNA]</scope>
    <source>
        <strain evidence="2 3">NEAU-D13</strain>
    </source>
</reference>